<dbReference type="PATRIC" id="fig|1379870.5.peg.2065"/>
<reference evidence="1 2" key="1">
    <citation type="journal article" date="2014" name="Curr. Microbiol.">
        <title>Spirosoma radiotolerans sp. nov., a gamma-radiation-resistant bacterium isolated from gamma ray-irradiated soil.</title>
        <authorList>
            <person name="Lee J.J."/>
            <person name="Srinivasan S."/>
            <person name="Lim S."/>
            <person name="Joe M."/>
            <person name="Im S."/>
            <person name="Bae S.I."/>
            <person name="Park K.R."/>
            <person name="Han J.H."/>
            <person name="Park S.H."/>
            <person name="Joo B.M."/>
            <person name="Park S.J."/>
            <person name="Kim M.K."/>
        </authorList>
    </citation>
    <scope>NUCLEOTIDE SEQUENCE [LARGE SCALE GENOMIC DNA]</scope>
    <source>
        <strain evidence="1 2">DG5A</strain>
    </source>
</reference>
<dbReference type="HOGENOM" id="CLU_1593526_0_0_10"/>
<gene>
    <name evidence="1" type="ORF">SD10_09480</name>
</gene>
<protein>
    <recommendedName>
        <fullName evidence="3">Phage tail protein</fullName>
    </recommendedName>
</protein>
<evidence type="ECO:0000313" key="1">
    <source>
        <dbReference type="EMBL" id="AKD55103.1"/>
    </source>
</evidence>
<dbReference type="RefSeq" id="WP_046573585.1">
    <property type="nucleotide sequence ID" value="NZ_CP010429.1"/>
</dbReference>
<name>A0A0E3ZUC8_9BACT</name>
<dbReference type="InterPro" id="IPR041408">
    <property type="entry name" value="Hcp_Tssd"/>
</dbReference>
<dbReference type="OrthoDB" id="947066at2"/>
<dbReference type="AlphaFoldDB" id="A0A0E3ZUC8"/>
<organism evidence="1 2">
    <name type="scientific">Spirosoma radiotolerans</name>
    <dbReference type="NCBI Taxonomy" id="1379870"/>
    <lineage>
        <taxon>Bacteria</taxon>
        <taxon>Pseudomonadati</taxon>
        <taxon>Bacteroidota</taxon>
        <taxon>Cytophagia</taxon>
        <taxon>Cytophagales</taxon>
        <taxon>Cytophagaceae</taxon>
        <taxon>Spirosoma</taxon>
    </lineage>
</organism>
<evidence type="ECO:0000313" key="2">
    <source>
        <dbReference type="Proteomes" id="UP000033054"/>
    </source>
</evidence>
<dbReference type="EMBL" id="CP010429">
    <property type="protein sequence ID" value="AKD55103.1"/>
    <property type="molecule type" value="Genomic_DNA"/>
</dbReference>
<keyword evidence="2" id="KW-1185">Reference proteome</keyword>
<dbReference type="Pfam" id="PF17642">
    <property type="entry name" value="TssD"/>
    <property type="match status" value="1"/>
</dbReference>
<dbReference type="GO" id="GO:0033104">
    <property type="term" value="C:type VI protein secretion system complex"/>
    <property type="evidence" value="ECO:0007669"/>
    <property type="project" value="InterPro"/>
</dbReference>
<dbReference type="STRING" id="1379870.SD10_09480"/>
<accession>A0A0E3ZUC8</accession>
<dbReference type="KEGG" id="srd:SD10_09480"/>
<sequence length="167" mass="18420">MSFQATLTIDGKSFEVLQCSHTLSQKYDRGKTTTGVRGGVIALILGGSDEDLLGDWATSPTVKKDGEITFDRIDQQSTLQKLEFQEAYATLYFEFMSSGTIDADAVFEAIPDTLNLDLTNESDFDARVINNTKAIVRFVERTHTSNCILLRLSAAKIKLDGIAQQNT</sequence>
<evidence type="ECO:0008006" key="3">
    <source>
        <dbReference type="Google" id="ProtNLM"/>
    </source>
</evidence>
<proteinExistence type="predicted"/>
<dbReference type="Proteomes" id="UP000033054">
    <property type="component" value="Chromosome"/>
</dbReference>